<comment type="caution">
    <text evidence="2">The sequence shown here is derived from an EMBL/GenBank/DDBJ whole genome shotgun (WGS) entry which is preliminary data.</text>
</comment>
<dbReference type="InterPro" id="IPR057691">
    <property type="entry name" value="DUF7931"/>
</dbReference>
<keyword evidence="3" id="KW-1185">Reference proteome</keyword>
<organism evidence="2 3">
    <name type="scientific">Rhodoplanes azumiensis</name>
    <dbReference type="NCBI Taxonomy" id="1897628"/>
    <lineage>
        <taxon>Bacteria</taxon>
        <taxon>Pseudomonadati</taxon>
        <taxon>Pseudomonadota</taxon>
        <taxon>Alphaproteobacteria</taxon>
        <taxon>Hyphomicrobiales</taxon>
        <taxon>Nitrobacteraceae</taxon>
        <taxon>Rhodoplanes</taxon>
    </lineage>
</organism>
<protein>
    <recommendedName>
        <fullName evidence="1">DUF7931 domain-containing protein</fullName>
    </recommendedName>
</protein>
<dbReference type="Pfam" id="PF25559">
    <property type="entry name" value="DUF7931"/>
    <property type="match status" value="1"/>
</dbReference>
<accession>A0ABW5AQ84</accession>
<dbReference type="Proteomes" id="UP001597314">
    <property type="component" value="Unassembled WGS sequence"/>
</dbReference>
<name>A0ABW5AQ84_9BRAD</name>
<dbReference type="RefSeq" id="WP_378480255.1">
    <property type="nucleotide sequence ID" value="NZ_JBHUIW010000062.1"/>
</dbReference>
<reference evidence="3" key="1">
    <citation type="journal article" date="2019" name="Int. J. Syst. Evol. Microbiol.">
        <title>The Global Catalogue of Microorganisms (GCM) 10K type strain sequencing project: providing services to taxonomists for standard genome sequencing and annotation.</title>
        <authorList>
            <consortium name="The Broad Institute Genomics Platform"/>
            <consortium name="The Broad Institute Genome Sequencing Center for Infectious Disease"/>
            <person name="Wu L."/>
            <person name="Ma J."/>
        </authorList>
    </citation>
    <scope>NUCLEOTIDE SEQUENCE [LARGE SCALE GENOMIC DNA]</scope>
    <source>
        <strain evidence="3">CGMCC 1.6774</strain>
    </source>
</reference>
<gene>
    <name evidence="2" type="ORF">ACFSOX_23565</name>
</gene>
<feature type="domain" description="DUF7931" evidence="1">
    <location>
        <begin position="42"/>
        <end position="173"/>
    </location>
</feature>
<evidence type="ECO:0000259" key="1">
    <source>
        <dbReference type="Pfam" id="PF25559"/>
    </source>
</evidence>
<dbReference type="EMBL" id="JBHUIW010000062">
    <property type="protein sequence ID" value="MFD2185138.1"/>
    <property type="molecule type" value="Genomic_DNA"/>
</dbReference>
<sequence>MWDNQFDDTVFPHLRDDESYRAFVEKVSETESSMLLVDRDAKHAAILLTRLFQLSRQSVDILTGRLDDRVYGTRELMDACIEFLNANQDARLRILSEMRIAPQHPLLKRIQDEGFSDRLEISLVPDNLRPGYHLAVGDALHFRFEPNGEVTEAFVKFGDRVDGSRLQSAFDSLHNAVREYEGERAQELVDSD</sequence>
<evidence type="ECO:0000313" key="3">
    <source>
        <dbReference type="Proteomes" id="UP001597314"/>
    </source>
</evidence>
<evidence type="ECO:0000313" key="2">
    <source>
        <dbReference type="EMBL" id="MFD2185138.1"/>
    </source>
</evidence>
<proteinExistence type="predicted"/>